<reference evidence="7 8" key="1">
    <citation type="submission" date="2022-01" db="EMBL/GenBank/DDBJ databases">
        <title>A chromosomal length assembly of Cordylochernes scorpioides.</title>
        <authorList>
            <person name="Zeh D."/>
            <person name="Zeh J."/>
        </authorList>
    </citation>
    <scope>NUCLEOTIDE SEQUENCE [LARGE SCALE GENOMIC DNA]</scope>
    <source>
        <strain evidence="7">IN4F17</strain>
        <tissue evidence="7">Whole Body</tissue>
    </source>
</reference>
<evidence type="ECO:0000256" key="1">
    <source>
        <dbReference type="ARBA" id="ARBA00004123"/>
    </source>
</evidence>
<sequence length="435" mass="49467">RRGDWLVWRPGEMDWRLGDLPLVLTSWNLAELCNYFIFHHSRIHFSAQMENILNVRITGLKGPHKAYCLNVCCPVRIEGASSVADNRNLVEDQTSQKLTRESIEELKSRGVAGEEIVRNLVENSTTFLEKTHFSQQKYVTKKKEKYCQHVQLLRPTTRLLVEMYFTQDPLKICNLRADSLGQMLSRANVKPGGRYLVLDTVLGLLVAAVLERSGCHGTVVQLYPGQGPTSSYRQAVQALNWEPEKLSQVLHGLPLPQCLQGPRESCKEEVPAQDMEGIHVLAKEVLKVPKEVVSCDFGHIPQEANHQELRKIRRNARQMEQTLSWEKLQQRDFDGLLVASKLWLPHLVPALLQFLAPSSPFALYSPTLEPLTECFSQLKESGLAVGLLLNENWMRKYQLSFIMIQVLPQRTHPEIRMSATGGYLLTGVRVMPRTS</sequence>
<keyword evidence="4" id="KW-0819">tRNA processing</keyword>
<dbReference type="PANTHER" id="PTHR12945">
    <property type="entry name" value="TRANSLATION INITIATION FACTOR EIF3-RELATED"/>
    <property type="match status" value="1"/>
</dbReference>
<evidence type="ECO:0000256" key="4">
    <source>
        <dbReference type="ARBA" id="ARBA00022694"/>
    </source>
</evidence>
<dbReference type="EMBL" id="CP092875">
    <property type="protein sequence ID" value="UYV75406.1"/>
    <property type="molecule type" value="Genomic_DNA"/>
</dbReference>
<evidence type="ECO:0000256" key="5">
    <source>
        <dbReference type="ARBA" id="ARBA00023242"/>
    </source>
</evidence>
<keyword evidence="8" id="KW-1185">Reference proteome</keyword>
<comment type="subcellular location">
    <subcellularLocation>
        <location evidence="1">Nucleus</location>
    </subcellularLocation>
</comment>
<evidence type="ECO:0000313" key="8">
    <source>
        <dbReference type="Proteomes" id="UP001235939"/>
    </source>
</evidence>
<evidence type="ECO:0000256" key="2">
    <source>
        <dbReference type="ARBA" id="ARBA00008320"/>
    </source>
</evidence>
<accession>A0ABY6L541</accession>
<feature type="non-terminal residue" evidence="7">
    <location>
        <position position="435"/>
    </location>
</feature>
<proteinExistence type="inferred from homology"/>
<dbReference type="InterPro" id="IPR017423">
    <property type="entry name" value="TRM6"/>
</dbReference>
<protein>
    <recommendedName>
        <fullName evidence="3">tRNA (adenine(58)-N(1))-methyltransferase non-catalytic subunit TRM6</fullName>
    </recommendedName>
    <alternativeName>
        <fullName evidence="6">tRNA(m1A58)-methyltransferase subunit TRM6</fullName>
    </alternativeName>
</protein>
<dbReference type="PANTHER" id="PTHR12945:SF0">
    <property type="entry name" value="TRNA (ADENINE(58)-N(1))-METHYLTRANSFERASE NON-CATALYTIC SUBUNIT TRM6"/>
    <property type="match status" value="1"/>
</dbReference>
<evidence type="ECO:0000256" key="6">
    <source>
        <dbReference type="ARBA" id="ARBA00032319"/>
    </source>
</evidence>
<dbReference type="Pfam" id="PF04189">
    <property type="entry name" value="Gcd10p"/>
    <property type="match status" value="1"/>
</dbReference>
<keyword evidence="5" id="KW-0539">Nucleus</keyword>
<gene>
    <name evidence="7" type="ORF">LAZ67_13000152</name>
</gene>
<dbReference type="Proteomes" id="UP001235939">
    <property type="component" value="Chromosome 13"/>
</dbReference>
<name>A0ABY6L541_9ARAC</name>
<evidence type="ECO:0000313" key="7">
    <source>
        <dbReference type="EMBL" id="UYV75406.1"/>
    </source>
</evidence>
<organism evidence="7 8">
    <name type="scientific">Cordylochernes scorpioides</name>
    <dbReference type="NCBI Taxonomy" id="51811"/>
    <lineage>
        <taxon>Eukaryota</taxon>
        <taxon>Metazoa</taxon>
        <taxon>Ecdysozoa</taxon>
        <taxon>Arthropoda</taxon>
        <taxon>Chelicerata</taxon>
        <taxon>Arachnida</taxon>
        <taxon>Pseudoscorpiones</taxon>
        <taxon>Cheliferoidea</taxon>
        <taxon>Chernetidae</taxon>
        <taxon>Cordylochernes</taxon>
    </lineage>
</organism>
<evidence type="ECO:0000256" key="3">
    <source>
        <dbReference type="ARBA" id="ARBA00021704"/>
    </source>
</evidence>
<comment type="similarity">
    <text evidence="2">Belongs to the TRM6/GCD10 family.</text>
</comment>